<evidence type="ECO:0000313" key="2">
    <source>
        <dbReference type="EnsemblPlants" id="KRH45242"/>
    </source>
</evidence>
<evidence type="ECO:0000313" key="3">
    <source>
        <dbReference type="Proteomes" id="UP000008827"/>
    </source>
</evidence>
<reference evidence="2" key="2">
    <citation type="submission" date="2018-02" db="UniProtKB">
        <authorList>
            <consortium name="EnsemblPlants"/>
        </authorList>
    </citation>
    <scope>IDENTIFICATION</scope>
    <source>
        <strain evidence="2">Williams 82</strain>
    </source>
</reference>
<dbReference type="Proteomes" id="UP000008827">
    <property type="component" value="Chromosome 8"/>
</dbReference>
<dbReference type="PaxDb" id="3847-GLYMA08G29195.1"/>
<dbReference type="EnsemblPlants" id="KRH45242">
    <property type="protein sequence ID" value="KRH45242"/>
    <property type="gene ID" value="GLYMA_08G260000"/>
</dbReference>
<protein>
    <submittedName>
        <fullName evidence="1 2">Uncharacterized protein</fullName>
    </submittedName>
</protein>
<evidence type="ECO:0000313" key="1">
    <source>
        <dbReference type="EMBL" id="KRH45242.1"/>
    </source>
</evidence>
<dbReference type="AlphaFoldDB" id="K7L8Y6"/>
<organism evidence="2">
    <name type="scientific">Glycine max</name>
    <name type="common">Soybean</name>
    <name type="synonym">Glycine hispida</name>
    <dbReference type="NCBI Taxonomy" id="3847"/>
    <lineage>
        <taxon>Eukaryota</taxon>
        <taxon>Viridiplantae</taxon>
        <taxon>Streptophyta</taxon>
        <taxon>Embryophyta</taxon>
        <taxon>Tracheophyta</taxon>
        <taxon>Spermatophyta</taxon>
        <taxon>Magnoliopsida</taxon>
        <taxon>eudicotyledons</taxon>
        <taxon>Gunneridae</taxon>
        <taxon>Pentapetalae</taxon>
        <taxon>rosids</taxon>
        <taxon>fabids</taxon>
        <taxon>Fabales</taxon>
        <taxon>Fabaceae</taxon>
        <taxon>Papilionoideae</taxon>
        <taxon>50 kb inversion clade</taxon>
        <taxon>NPAAA clade</taxon>
        <taxon>indigoferoid/millettioid clade</taxon>
        <taxon>Phaseoleae</taxon>
        <taxon>Glycine</taxon>
        <taxon>Glycine subgen. Soja</taxon>
    </lineage>
</organism>
<keyword evidence="3" id="KW-1185">Reference proteome</keyword>
<reference evidence="1" key="3">
    <citation type="submission" date="2018-07" db="EMBL/GenBank/DDBJ databases">
        <title>WGS assembly of Glycine max.</title>
        <authorList>
            <person name="Schmutz J."/>
            <person name="Cannon S."/>
            <person name="Schlueter J."/>
            <person name="Ma J."/>
            <person name="Mitros T."/>
            <person name="Nelson W."/>
            <person name="Hyten D."/>
            <person name="Song Q."/>
            <person name="Thelen J."/>
            <person name="Cheng J."/>
            <person name="Xu D."/>
            <person name="Hellsten U."/>
            <person name="May G."/>
            <person name="Yu Y."/>
            <person name="Sakurai T."/>
            <person name="Umezawa T."/>
            <person name="Bhattacharyya M."/>
            <person name="Sandhu D."/>
            <person name="Valliyodan B."/>
            <person name="Lindquist E."/>
            <person name="Peto M."/>
            <person name="Grant D."/>
            <person name="Shu S."/>
            <person name="Goodstein D."/>
            <person name="Barry K."/>
            <person name="Futrell-Griggs M."/>
            <person name="Abernathy B."/>
            <person name="Du J."/>
            <person name="Tian Z."/>
            <person name="Zhu L."/>
            <person name="Gill N."/>
            <person name="Joshi T."/>
            <person name="Libault M."/>
            <person name="Sethuraman A."/>
            <person name="Zhang X."/>
            <person name="Shinozaki K."/>
            <person name="Nguyen H."/>
            <person name="Wing R."/>
            <person name="Cregan P."/>
            <person name="Specht J."/>
            <person name="Grimwood J."/>
            <person name="Rokhsar D."/>
            <person name="Stacey G."/>
            <person name="Shoemaker R."/>
            <person name="Jackson S."/>
        </authorList>
    </citation>
    <scope>NUCLEOTIDE SEQUENCE</scope>
    <source>
        <tissue evidence="1">Callus</tissue>
    </source>
</reference>
<proteinExistence type="predicted"/>
<gene>
    <name evidence="1" type="ORF">GLYMA_08G260000</name>
</gene>
<name>K7L8Y6_SOYBN</name>
<dbReference type="Gramene" id="KRH45242">
    <property type="protein sequence ID" value="KRH45242"/>
    <property type="gene ID" value="GLYMA_08G260000"/>
</dbReference>
<accession>K7L8Y6</accession>
<sequence>MLEVPEAKAGECGSVKDSLFITKNLRNLFNYPIFDTFVYIACGLRPLHGERSTFSIPFPNSLMSQPL</sequence>
<dbReference type="EMBL" id="CM000841">
    <property type="protein sequence ID" value="KRH45242.1"/>
    <property type="molecule type" value="Genomic_DNA"/>
</dbReference>
<reference evidence="1 2" key="1">
    <citation type="journal article" date="2010" name="Nature">
        <title>Genome sequence of the palaeopolyploid soybean.</title>
        <authorList>
            <person name="Schmutz J."/>
            <person name="Cannon S.B."/>
            <person name="Schlueter J."/>
            <person name="Ma J."/>
            <person name="Mitros T."/>
            <person name="Nelson W."/>
            <person name="Hyten D.L."/>
            <person name="Song Q."/>
            <person name="Thelen J.J."/>
            <person name="Cheng J."/>
            <person name="Xu D."/>
            <person name="Hellsten U."/>
            <person name="May G.D."/>
            <person name="Yu Y."/>
            <person name="Sakurai T."/>
            <person name="Umezawa T."/>
            <person name="Bhattacharyya M.K."/>
            <person name="Sandhu D."/>
            <person name="Valliyodan B."/>
            <person name="Lindquist E."/>
            <person name="Peto M."/>
            <person name="Grant D."/>
            <person name="Shu S."/>
            <person name="Goodstein D."/>
            <person name="Barry K."/>
            <person name="Futrell-Griggs M."/>
            <person name="Abernathy B."/>
            <person name="Du J."/>
            <person name="Tian Z."/>
            <person name="Zhu L."/>
            <person name="Gill N."/>
            <person name="Joshi T."/>
            <person name="Libault M."/>
            <person name="Sethuraman A."/>
            <person name="Zhang X.-C."/>
            <person name="Shinozaki K."/>
            <person name="Nguyen H.T."/>
            <person name="Wing R.A."/>
            <person name="Cregan P."/>
            <person name="Specht J."/>
            <person name="Grimwood J."/>
            <person name="Rokhsar D."/>
            <person name="Stacey G."/>
            <person name="Shoemaker R.C."/>
            <person name="Jackson S.A."/>
        </authorList>
    </citation>
    <scope>NUCLEOTIDE SEQUENCE [LARGE SCALE GENOMIC DNA]</scope>
    <source>
        <strain evidence="2">cv. Williams 82</strain>
        <tissue evidence="1">Callus</tissue>
    </source>
</reference>
<dbReference type="HOGENOM" id="CLU_2817551_0_0_1"/>
<dbReference type="InParanoid" id="K7L8Y6"/>